<comment type="caution">
    <text evidence="2">The sequence shown here is derived from an EMBL/GenBank/DDBJ whole genome shotgun (WGS) entry which is preliminary data.</text>
</comment>
<evidence type="ECO:0000313" key="2">
    <source>
        <dbReference type="EMBL" id="KAB7503735.1"/>
    </source>
</evidence>
<dbReference type="GO" id="GO:0004301">
    <property type="term" value="F:epoxide hydrolase activity"/>
    <property type="evidence" value="ECO:0007669"/>
    <property type="project" value="UniProtKB-ARBA"/>
</dbReference>
<dbReference type="PANTHER" id="PTHR43329">
    <property type="entry name" value="EPOXIDE HYDROLASE"/>
    <property type="match status" value="1"/>
</dbReference>
<evidence type="ECO:0000313" key="3">
    <source>
        <dbReference type="Proteomes" id="UP000326759"/>
    </source>
</evidence>
<dbReference type="OrthoDB" id="408373at2759"/>
<dbReference type="EMBL" id="SEYY01004546">
    <property type="protein sequence ID" value="KAB7503735.1"/>
    <property type="molecule type" value="Genomic_DNA"/>
</dbReference>
<name>A0A5N5TF28_9CRUS</name>
<protein>
    <recommendedName>
        <fullName evidence="1">AB hydrolase-1 domain-containing protein</fullName>
    </recommendedName>
</protein>
<dbReference type="InterPro" id="IPR000073">
    <property type="entry name" value="AB_hydrolase_1"/>
</dbReference>
<organism evidence="2 3">
    <name type="scientific">Armadillidium nasatum</name>
    <dbReference type="NCBI Taxonomy" id="96803"/>
    <lineage>
        <taxon>Eukaryota</taxon>
        <taxon>Metazoa</taxon>
        <taxon>Ecdysozoa</taxon>
        <taxon>Arthropoda</taxon>
        <taxon>Crustacea</taxon>
        <taxon>Multicrustacea</taxon>
        <taxon>Malacostraca</taxon>
        <taxon>Eumalacostraca</taxon>
        <taxon>Peracarida</taxon>
        <taxon>Isopoda</taxon>
        <taxon>Oniscidea</taxon>
        <taxon>Crinocheta</taxon>
        <taxon>Armadillidiidae</taxon>
        <taxon>Armadillidium</taxon>
    </lineage>
</organism>
<dbReference type="SUPFAM" id="SSF53474">
    <property type="entry name" value="alpha/beta-Hydrolases"/>
    <property type="match status" value="1"/>
</dbReference>
<dbReference type="InterPro" id="IPR029058">
    <property type="entry name" value="AB_hydrolase_fold"/>
</dbReference>
<reference evidence="2 3" key="1">
    <citation type="journal article" date="2019" name="PLoS Biol.">
        <title>Sex chromosomes control vertical transmission of feminizing Wolbachia symbionts in an isopod.</title>
        <authorList>
            <person name="Becking T."/>
            <person name="Chebbi M.A."/>
            <person name="Giraud I."/>
            <person name="Moumen B."/>
            <person name="Laverre T."/>
            <person name="Caubet Y."/>
            <person name="Peccoud J."/>
            <person name="Gilbert C."/>
            <person name="Cordaux R."/>
        </authorList>
    </citation>
    <scope>NUCLEOTIDE SEQUENCE [LARGE SCALE GENOMIC DNA]</scope>
    <source>
        <strain evidence="2">ANa2</strain>
        <tissue evidence="2">Whole body excluding digestive tract and cuticle</tissue>
    </source>
</reference>
<feature type="domain" description="AB hydrolase-1" evidence="1">
    <location>
        <begin position="38"/>
        <end position="112"/>
    </location>
</feature>
<evidence type="ECO:0000259" key="1">
    <source>
        <dbReference type="Pfam" id="PF00561"/>
    </source>
</evidence>
<proteinExistence type="predicted"/>
<dbReference type="AlphaFoldDB" id="A0A5N5TF28"/>
<accession>A0A5N5TF28</accession>
<dbReference type="Proteomes" id="UP000326759">
    <property type="component" value="Unassembled WGS sequence"/>
</dbReference>
<keyword evidence="3" id="KW-1185">Reference proteome</keyword>
<gene>
    <name evidence="2" type="ORF">Anas_11273</name>
</gene>
<sequence>MFEMNDFEVLKNDFKGSRSLEESFTEEVLDVYKYYWAKGGIKYPISYYKMALKTVIGRKISNEKISTPTLILWGKQDSALVDEIPKRMTQLCSDIQLKYIETAGHFPHEEDPVTVNKMIWNYIHITQ</sequence>
<dbReference type="Gene3D" id="3.40.50.1820">
    <property type="entry name" value="alpha/beta hydrolase"/>
    <property type="match status" value="1"/>
</dbReference>
<dbReference type="Pfam" id="PF00561">
    <property type="entry name" value="Abhydrolase_1"/>
    <property type="match status" value="1"/>
</dbReference>